<dbReference type="Gene3D" id="3.40.50.300">
    <property type="entry name" value="P-loop containing nucleotide triphosphate hydrolases"/>
    <property type="match status" value="1"/>
</dbReference>
<dbReference type="SUPFAM" id="SSF52540">
    <property type="entry name" value="P-loop containing nucleoside triphosphate hydrolases"/>
    <property type="match status" value="1"/>
</dbReference>
<keyword evidence="6" id="KW-0175">Coiled coil</keyword>
<dbReference type="Pfam" id="PF16193">
    <property type="entry name" value="AAA_assoc_2"/>
    <property type="match status" value="1"/>
</dbReference>
<evidence type="ECO:0000313" key="9">
    <source>
        <dbReference type="Proteomes" id="UP001461341"/>
    </source>
</evidence>
<comment type="similarity">
    <text evidence="2">Belongs to the AAA ATPase family. RarA/MGS1/WRNIP1 subfamily.</text>
</comment>
<organism evidence="8 9">
    <name type="scientific">Thermatribacter velox</name>
    <dbReference type="NCBI Taxonomy" id="3039681"/>
    <lineage>
        <taxon>Bacteria</taxon>
        <taxon>Pseudomonadati</taxon>
        <taxon>Atribacterota</taxon>
        <taxon>Atribacteria</taxon>
        <taxon>Atribacterales</taxon>
        <taxon>Thermatribacteraceae</taxon>
        <taxon>Thermatribacter</taxon>
    </lineage>
</organism>
<keyword evidence="9" id="KW-1185">Reference proteome</keyword>
<dbReference type="InterPro" id="IPR008921">
    <property type="entry name" value="DNA_pol3_clamp-load_cplx_C"/>
</dbReference>
<dbReference type="CDD" id="cd18139">
    <property type="entry name" value="HLD_clamp_RarA"/>
    <property type="match status" value="1"/>
</dbReference>
<dbReference type="InterPro" id="IPR051314">
    <property type="entry name" value="AAA_ATPase_RarA/MGS1/WRNIP1"/>
</dbReference>
<feature type="domain" description="AAA+ ATPase" evidence="7">
    <location>
        <begin position="54"/>
        <end position="173"/>
    </location>
</feature>
<proteinExistence type="inferred from homology"/>
<dbReference type="PANTHER" id="PTHR13779">
    <property type="entry name" value="WERNER HELICASE-INTERACTING PROTEIN 1 FAMILY MEMBER"/>
    <property type="match status" value="1"/>
</dbReference>
<dbReference type="EMBL" id="CP121689">
    <property type="protein sequence ID" value="WZL76623.1"/>
    <property type="molecule type" value="Genomic_DNA"/>
</dbReference>
<dbReference type="Proteomes" id="UP001461341">
    <property type="component" value="Chromosome"/>
</dbReference>
<evidence type="ECO:0000259" key="7">
    <source>
        <dbReference type="SMART" id="SM00382"/>
    </source>
</evidence>
<evidence type="ECO:0000256" key="5">
    <source>
        <dbReference type="ARBA" id="ARBA00022840"/>
    </source>
</evidence>
<feature type="coiled-coil region" evidence="6">
    <location>
        <begin position="86"/>
        <end position="113"/>
    </location>
</feature>
<comment type="function">
    <text evidence="1">DNA-dependent ATPase that plays important roles in cellular responses to stalled DNA replication processes.</text>
</comment>
<dbReference type="InterPro" id="IPR003593">
    <property type="entry name" value="AAA+_ATPase"/>
</dbReference>
<accession>A0ABZ2YFT9</accession>
<dbReference type="SMART" id="SM00382">
    <property type="entry name" value="AAA"/>
    <property type="match status" value="1"/>
</dbReference>
<dbReference type="Gene3D" id="1.20.272.10">
    <property type="match status" value="1"/>
</dbReference>
<evidence type="ECO:0000256" key="1">
    <source>
        <dbReference type="ARBA" id="ARBA00002393"/>
    </source>
</evidence>
<name>A0ABZ2YFT9_9BACT</name>
<dbReference type="InterPro" id="IPR032423">
    <property type="entry name" value="AAA_assoc_2"/>
</dbReference>
<protein>
    <recommendedName>
        <fullName evidence="3">Replication-associated recombination protein A</fullName>
    </recommendedName>
</protein>
<dbReference type="PANTHER" id="PTHR13779:SF7">
    <property type="entry name" value="ATPASE WRNIP1"/>
    <property type="match status" value="1"/>
</dbReference>
<dbReference type="InterPro" id="IPR003959">
    <property type="entry name" value="ATPase_AAA_core"/>
</dbReference>
<sequence length="441" mass="49202">MARNSKEPELFAPPEKVRQPLAARMRPRTLDELVGQAHLTGPEGALRRIVETGYLPSLIFWGPPGSGKTSAAFILADLLHYAFLAISAVSSGIKEIKEAIKEAENNFSLYGKKTVFFIDEIHRFHKGQQSVLLPYVEEGVVTLIGSTTENPSFEVIAPLLSRVQVLIFNKISPEELLALLKRALSDPRGLDGKALEVTNEALQFICELSDGDARRALNFLEFAYVTARKEKKKLDLAFAQKLFGRHTFLYDKSGEAHYDLLSAYHKSLRGSDPDAALYWMCRMLEAGEAPSAIARRLIACASEDVGNADPYALLLATAAWEAYNFLGEPEGRLALAQATIYVACAPKSNASYRALQEATADVRRKGSLPVPLHLRNPVTSLMKDLDYGKGYLYAHDFPNGFVKQDYLPPELKGRVYYRPTDRGYEKKLQQNLKNFWGKERS</sequence>
<dbReference type="RefSeq" id="WP_369018787.1">
    <property type="nucleotide sequence ID" value="NZ_CP121689.1"/>
</dbReference>
<evidence type="ECO:0000313" key="8">
    <source>
        <dbReference type="EMBL" id="WZL76623.1"/>
    </source>
</evidence>
<gene>
    <name evidence="8" type="ORF">QBE54_02500</name>
</gene>
<dbReference type="Pfam" id="PF00004">
    <property type="entry name" value="AAA"/>
    <property type="match status" value="1"/>
</dbReference>
<evidence type="ECO:0000256" key="6">
    <source>
        <dbReference type="SAM" id="Coils"/>
    </source>
</evidence>
<evidence type="ECO:0000256" key="3">
    <source>
        <dbReference type="ARBA" id="ARBA00020776"/>
    </source>
</evidence>
<reference evidence="8 9" key="1">
    <citation type="submission" date="2023-03" db="EMBL/GenBank/DDBJ databases">
        <title>Novel Species.</title>
        <authorList>
            <person name="Ma S."/>
        </authorList>
    </citation>
    <scope>NUCLEOTIDE SEQUENCE [LARGE SCALE GENOMIC DNA]</scope>
    <source>
        <strain evidence="8 9">B11</strain>
    </source>
</reference>
<dbReference type="Gene3D" id="1.10.8.60">
    <property type="match status" value="1"/>
</dbReference>
<keyword evidence="5" id="KW-0067">ATP-binding</keyword>
<dbReference type="InterPro" id="IPR027417">
    <property type="entry name" value="P-loop_NTPase"/>
</dbReference>
<dbReference type="SUPFAM" id="SSF48019">
    <property type="entry name" value="post-AAA+ oligomerization domain-like"/>
    <property type="match status" value="1"/>
</dbReference>
<dbReference type="Gene3D" id="1.10.3710.10">
    <property type="entry name" value="DNA polymerase III clamp loader subunits, C-terminal domain"/>
    <property type="match status" value="1"/>
</dbReference>
<dbReference type="CDD" id="cd00009">
    <property type="entry name" value="AAA"/>
    <property type="match status" value="1"/>
</dbReference>
<evidence type="ECO:0000256" key="4">
    <source>
        <dbReference type="ARBA" id="ARBA00022741"/>
    </source>
</evidence>
<evidence type="ECO:0000256" key="2">
    <source>
        <dbReference type="ARBA" id="ARBA00008959"/>
    </source>
</evidence>
<keyword evidence="4" id="KW-0547">Nucleotide-binding</keyword>
<dbReference type="Pfam" id="PF12002">
    <property type="entry name" value="MgsA_C"/>
    <property type="match status" value="1"/>
</dbReference>
<dbReference type="InterPro" id="IPR021886">
    <property type="entry name" value="MgsA_C"/>
</dbReference>